<dbReference type="EC" id="2.4.2.9" evidence="3 15"/>
<dbReference type="GO" id="GO:0004845">
    <property type="term" value="F:uracil phosphoribosyltransferase activity"/>
    <property type="evidence" value="ECO:0007669"/>
    <property type="project" value="UniProtKB-UniRule"/>
</dbReference>
<dbReference type="GO" id="GO:0005737">
    <property type="term" value="C:cytoplasm"/>
    <property type="evidence" value="ECO:0007669"/>
    <property type="project" value="UniProtKB-ARBA"/>
</dbReference>
<dbReference type="EMBL" id="NGKA01000015">
    <property type="protein sequence ID" value="RSU10300.1"/>
    <property type="molecule type" value="Genomic_DNA"/>
</dbReference>
<dbReference type="UniPathway" id="UPA00574">
    <property type="reaction ID" value="UER00636"/>
</dbReference>
<keyword evidence="8 15" id="KW-0460">Magnesium</keyword>
<dbReference type="InterPro" id="IPR029057">
    <property type="entry name" value="PRTase-like"/>
</dbReference>
<gene>
    <name evidence="15" type="primary">upp</name>
    <name evidence="17" type="ORF">CBF29_09815</name>
</gene>
<dbReference type="Pfam" id="PF14681">
    <property type="entry name" value="UPRTase"/>
    <property type="match status" value="1"/>
</dbReference>
<evidence type="ECO:0000256" key="5">
    <source>
        <dbReference type="ARBA" id="ARBA00022676"/>
    </source>
</evidence>
<keyword evidence="4 15" id="KW-0021">Allosteric enzyme</keyword>
<dbReference type="InterPro" id="IPR005765">
    <property type="entry name" value="UPRT"/>
</dbReference>
<dbReference type="GO" id="GO:0044206">
    <property type="term" value="P:UMP salvage"/>
    <property type="evidence" value="ECO:0007669"/>
    <property type="project" value="UniProtKB-UniRule"/>
</dbReference>
<dbReference type="Proteomes" id="UP000287605">
    <property type="component" value="Unassembled WGS sequence"/>
</dbReference>
<evidence type="ECO:0000256" key="10">
    <source>
        <dbReference type="ARBA" id="ARBA00031082"/>
    </source>
</evidence>
<name>A0A430AQ92_9ENTE</name>
<comment type="activity regulation">
    <text evidence="15">Allosterically activated by GTP.</text>
</comment>
<protein>
    <recommendedName>
        <fullName evidence="13 15">Uracil phosphoribosyltransferase</fullName>
        <ecNumber evidence="3 15">2.4.2.9</ecNumber>
    </recommendedName>
    <alternativeName>
        <fullName evidence="10 15">UMP pyrophosphorylase</fullName>
    </alternativeName>
    <alternativeName>
        <fullName evidence="14 15">UPRTase</fullName>
    </alternativeName>
</protein>
<evidence type="ECO:0000256" key="12">
    <source>
        <dbReference type="ARBA" id="ARBA00056901"/>
    </source>
</evidence>
<evidence type="ECO:0000256" key="11">
    <source>
        <dbReference type="ARBA" id="ARBA00052919"/>
    </source>
</evidence>
<dbReference type="InterPro" id="IPR034332">
    <property type="entry name" value="Upp_B"/>
</dbReference>
<dbReference type="Gene3D" id="3.40.50.2020">
    <property type="match status" value="1"/>
</dbReference>
<evidence type="ECO:0000256" key="2">
    <source>
        <dbReference type="ARBA" id="ARBA00009516"/>
    </source>
</evidence>
<evidence type="ECO:0000256" key="6">
    <source>
        <dbReference type="ARBA" id="ARBA00022679"/>
    </source>
</evidence>
<evidence type="ECO:0000259" key="16">
    <source>
        <dbReference type="Pfam" id="PF14681"/>
    </source>
</evidence>
<dbReference type="GO" id="GO:0000287">
    <property type="term" value="F:magnesium ion binding"/>
    <property type="evidence" value="ECO:0007669"/>
    <property type="project" value="UniProtKB-UniRule"/>
</dbReference>
<keyword evidence="7 15" id="KW-0547">Nucleotide-binding</keyword>
<comment type="function">
    <text evidence="12 15">Catalyzes the conversion of uracil and 5-phospho-alpha-D-ribose 1-diphosphate (PRPP) to UMP and diphosphate.</text>
</comment>
<dbReference type="NCBIfam" id="NF001097">
    <property type="entry name" value="PRK00129.1"/>
    <property type="match status" value="1"/>
</dbReference>
<organism evidence="17 18">
    <name type="scientific">Vagococcus elongatus</name>
    <dbReference type="NCBI Taxonomy" id="180344"/>
    <lineage>
        <taxon>Bacteria</taxon>
        <taxon>Bacillati</taxon>
        <taxon>Bacillota</taxon>
        <taxon>Bacilli</taxon>
        <taxon>Lactobacillales</taxon>
        <taxon>Enterococcaceae</taxon>
        <taxon>Vagococcus</taxon>
    </lineage>
</organism>
<evidence type="ECO:0000313" key="18">
    <source>
        <dbReference type="Proteomes" id="UP000287605"/>
    </source>
</evidence>
<dbReference type="GO" id="GO:0006223">
    <property type="term" value="P:uracil salvage"/>
    <property type="evidence" value="ECO:0007669"/>
    <property type="project" value="InterPro"/>
</dbReference>
<accession>A0A430AQ92</accession>
<dbReference type="AlphaFoldDB" id="A0A430AQ92"/>
<keyword evidence="9 15" id="KW-0342">GTP-binding</keyword>
<feature type="domain" description="Phosphoribosyltransferase" evidence="16">
    <location>
        <begin position="6"/>
        <end position="208"/>
    </location>
</feature>
<dbReference type="GO" id="GO:0005525">
    <property type="term" value="F:GTP binding"/>
    <property type="evidence" value="ECO:0007669"/>
    <property type="project" value="UniProtKB-KW"/>
</dbReference>
<dbReference type="OrthoDB" id="9781675at2"/>
<comment type="similarity">
    <text evidence="2 15">Belongs to the UPRTase family.</text>
</comment>
<dbReference type="InterPro" id="IPR050054">
    <property type="entry name" value="UPRTase/APRTase"/>
</dbReference>
<dbReference type="PANTHER" id="PTHR32315">
    <property type="entry name" value="ADENINE PHOSPHORIBOSYLTRANSFERASE"/>
    <property type="match status" value="1"/>
</dbReference>
<comment type="catalytic activity">
    <reaction evidence="11 15">
        <text>UMP + diphosphate = 5-phospho-alpha-D-ribose 1-diphosphate + uracil</text>
        <dbReference type="Rhea" id="RHEA:13017"/>
        <dbReference type="ChEBI" id="CHEBI:17568"/>
        <dbReference type="ChEBI" id="CHEBI:33019"/>
        <dbReference type="ChEBI" id="CHEBI:57865"/>
        <dbReference type="ChEBI" id="CHEBI:58017"/>
        <dbReference type="EC" id="2.4.2.9"/>
    </reaction>
</comment>
<comment type="pathway">
    <text evidence="1 15">Pyrimidine metabolism; UMP biosynthesis via salvage pathway; UMP from uracil: step 1/1.</text>
</comment>
<dbReference type="NCBIfam" id="TIGR01091">
    <property type="entry name" value="upp"/>
    <property type="match status" value="1"/>
</dbReference>
<dbReference type="SUPFAM" id="SSF53271">
    <property type="entry name" value="PRTase-like"/>
    <property type="match status" value="1"/>
</dbReference>
<dbReference type="InterPro" id="IPR000836">
    <property type="entry name" value="PRTase_dom"/>
</dbReference>
<dbReference type="RefSeq" id="WP_126809547.1">
    <property type="nucleotide sequence ID" value="NZ_NGKA01000015.1"/>
</dbReference>
<evidence type="ECO:0000256" key="7">
    <source>
        <dbReference type="ARBA" id="ARBA00022741"/>
    </source>
</evidence>
<evidence type="ECO:0000256" key="9">
    <source>
        <dbReference type="ARBA" id="ARBA00023134"/>
    </source>
</evidence>
<sequence>MGKFQVMDHPLIQHKLTIIRDKNCGTKVFREVVNEIAMLMAYEVSRDMPLEEVEVETPMGKTTQRTLSGKKVAIIPILRAGIGMVDGMLELIPAAKVGHIGMYRDHETLEPVEYFVKLPSDIETRQLFVVDPMLATGGSAILAVDALKKRGGTNIKFVCLVAAPEGVKALQEAHPDVDIITAGLDEALDEHGYIVPGLGDAGDRLFGTK</sequence>
<evidence type="ECO:0000256" key="4">
    <source>
        <dbReference type="ARBA" id="ARBA00022533"/>
    </source>
</evidence>
<comment type="caution">
    <text evidence="17">The sequence shown here is derived from an EMBL/GenBank/DDBJ whole genome shotgun (WGS) entry which is preliminary data.</text>
</comment>
<evidence type="ECO:0000256" key="15">
    <source>
        <dbReference type="HAMAP-Rule" id="MF_01218"/>
    </source>
</evidence>
<reference evidence="17 18" key="1">
    <citation type="submission" date="2017-05" db="EMBL/GenBank/DDBJ databases">
        <title>Vagococcus spp. assemblies.</title>
        <authorList>
            <person name="Gulvik C.A."/>
        </authorList>
    </citation>
    <scope>NUCLEOTIDE SEQUENCE [LARGE SCALE GENOMIC DNA]</scope>
    <source>
        <strain evidence="17 18">CCUG 51432</strain>
    </source>
</reference>
<feature type="binding site" evidence="15">
    <location>
        <position position="104"/>
    </location>
    <ligand>
        <name>5-phospho-alpha-D-ribose 1-diphosphate</name>
        <dbReference type="ChEBI" id="CHEBI:58017"/>
    </ligand>
</feature>
<dbReference type="CDD" id="cd06223">
    <property type="entry name" value="PRTases_typeI"/>
    <property type="match status" value="1"/>
</dbReference>
<feature type="binding site" evidence="15">
    <location>
        <position position="200"/>
    </location>
    <ligand>
        <name>5-phospho-alpha-D-ribose 1-diphosphate</name>
        <dbReference type="ChEBI" id="CHEBI:58017"/>
    </ligand>
</feature>
<evidence type="ECO:0000256" key="14">
    <source>
        <dbReference type="ARBA" id="ARBA00079807"/>
    </source>
</evidence>
<evidence type="ECO:0000256" key="13">
    <source>
        <dbReference type="ARBA" id="ARBA00072146"/>
    </source>
</evidence>
<evidence type="ECO:0000256" key="8">
    <source>
        <dbReference type="ARBA" id="ARBA00022842"/>
    </source>
</evidence>
<feature type="binding site" evidence="15">
    <location>
        <position position="194"/>
    </location>
    <ligand>
        <name>uracil</name>
        <dbReference type="ChEBI" id="CHEBI:17568"/>
    </ligand>
</feature>
<evidence type="ECO:0000313" key="17">
    <source>
        <dbReference type="EMBL" id="RSU10300.1"/>
    </source>
</evidence>
<evidence type="ECO:0000256" key="3">
    <source>
        <dbReference type="ARBA" id="ARBA00011894"/>
    </source>
</evidence>
<dbReference type="HAMAP" id="MF_01218_B">
    <property type="entry name" value="Upp_B"/>
    <property type="match status" value="1"/>
</dbReference>
<proteinExistence type="inferred from homology"/>
<keyword evidence="5 15" id="KW-0328">Glycosyltransferase</keyword>
<feature type="binding site" evidence="15">
    <location>
        <begin position="131"/>
        <end position="139"/>
    </location>
    <ligand>
        <name>5-phospho-alpha-D-ribose 1-diphosphate</name>
        <dbReference type="ChEBI" id="CHEBI:58017"/>
    </ligand>
</feature>
<comment type="cofactor">
    <cofactor evidence="15">
        <name>Mg(2+)</name>
        <dbReference type="ChEBI" id="CHEBI:18420"/>
    </cofactor>
    <text evidence="15">Binds 1 Mg(2+) ion per subunit. The magnesium is bound as Mg-PRPP.</text>
</comment>
<keyword evidence="18" id="KW-1185">Reference proteome</keyword>
<feature type="binding site" evidence="15">
    <location>
        <begin position="199"/>
        <end position="201"/>
    </location>
    <ligand>
        <name>uracil</name>
        <dbReference type="ChEBI" id="CHEBI:17568"/>
    </ligand>
</feature>
<dbReference type="PANTHER" id="PTHR32315:SF4">
    <property type="entry name" value="URACIL PHOSPHORIBOSYLTRANSFERASE, CHLOROPLASTIC"/>
    <property type="match status" value="1"/>
</dbReference>
<dbReference type="FunFam" id="3.40.50.2020:FF:000003">
    <property type="entry name" value="Uracil phosphoribosyltransferase"/>
    <property type="match status" value="1"/>
</dbReference>
<keyword evidence="6 15" id="KW-0808">Transferase</keyword>
<feature type="binding site" evidence="15">
    <location>
        <position position="79"/>
    </location>
    <ligand>
        <name>5-phospho-alpha-D-ribose 1-diphosphate</name>
        <dbReference type="ChEBI" id="CHEBI:58017"/>
    </ligand>
</feature>
<evidence type="ECO:0000256" key="1">
    <source>
        <dbReference type="ARBA" id="ARBA00005180"/>
    </source>
</evidence>